<evidence type="ECO:0000313" key="1">
    <source>
        <dbReference type="EMBL" id="EFB1699957.1"/>
    </source>
</evidence>
<protein>
    <submittedName>
        <fullName evidence="1">Uncharacterized protein</fullName>
    </submittedName>
</protein>
<comment type="caution">
    <text evidence="1">The sequence shown here is derived from an EMBL/GenBank/DDBJ whole genome shotgun (WGS) entry which is preliminary data.</text>
</comment>
<evidence type="ECO:0000313" key="2">
    <source>
        <dbReference type="Proteomes" id="UP000533284"/>
    </source>
</evidence>
<reference evidence="1 2" key="1">
    <citation type="submission" date="2019-06" db="EMBL/GenBank/DDBJ databases">
        <authorList>
            <consortium name="GenomeTrakr network: Whole genome sequencing for foodborne pathogen traceback"/>
        </authorList>
    </citation>
    <scope>NUCLEOTIDE SEQUENCE [LARGE SCALE GENOMIC DNA]</scope>
    <source>
        <strain evidence="1 2">PSU-1847</strain>
    </source>
</reference>
<sequence length="77" mass="8846">MQKILQLRPTSMHTMAGGYHKTVLYMRQSGGDVLIIGVYAHRTRYDDVLCGYTNTCIWCDKSRYMTSHVVLVVITTF</sequence>
<dbReference type="RefSeq" id="WP_072254306.1">
    <property type="nucleotide sequence ID" value="NZ_CP025753.1"/>
</dbReference>
<dbReference type="AlphaFoldDB" id="A0A8S7C1D9"/>
<organism evidence="1 2">
    <name type="scientific">Escherichia coli</name>
    <dbReference type="NCBI Taxonomy" id="562"/>
    <lineage>
        <taxon>Bacteria</taxon>
        <taxon>Pseudomonadati</taxon>
        <taxon>Pseudomonadota</taxon>
        <taxon>Gammaproteobacteria</taxon>
        <taxon>Enterobacterales</taxon>
        <taxon>Enterobacteriaceae</taxon>
        <taxon>Escherichia</taxon>
    </lineage>
</organism>
<gene>
    <name evidence="1" type="ORF">FJQ40_21620</name>
</gene>
<accession>A0A8S7C1D9</accession>
<proteinExistence type="predicted"/>
<dbReference type="Proteomes" id="UP000533284">
    <property type="component" value="Unassembled WGS sequence"/>
</dbReference>
<dbReference type="EMBL" id="AASDBN010000059">
    <property type="protein sequence ID" value="EFB1699957.1"/>
    <property type="molecule type" value="Genomic_DNA"/>
</dbReference>
<name>A0A8S7C1D9_ECOLX</name>